<dbReference type="GO" id="GO:0001405">
    <property type="term" value="C:PAM complex, Tim23 associated import motor"/>
    <property type="evidence" value="ECO:0007669"/>
    <property type="project" value="TreeGrafter"/>
</dbReference>
<name>A0A0B2UJ41_9MICR</name>
<dbReference type="GO" id="GO:0030150">
    <property type="term" value="P:protein import into mitochondrial matrix"/>
    <property type="evidence" value="ECO:0007669"/>
    <property type="project" value="TreeGrafter"/>
</dbReference>
<dbReference type="OrthoDB" id="240298at2759"/>
<dbReference type="Gene3D" id="1.10.287.110">
    <property type="entry name" value="DnaJ domain"/>
    <property type="match status" value="1"/>
</dbReference>
<evidence type="ECO:0000256" key="1">
    <source>
        <dbReference type="ARBA" id="ARBA00004273"/>
    </source>
</evidence>
<gene>
    <name evidence="7" type="ORF">M896_080830</name>
</gene>
<sequence length="83" mass="9705">MHLLQRFTSSVKRLMNYPRGFKHTMDTEEAKLILDIEHSGQTVMQRYRTLIKINHPDRGGSSYIASKINQAKDLLIEQTLRHP</sequence>
<proteinExistence type="predicted"/>
<evidence type="ECO:0000256" key="2">
    <source>
        <dbReference type="ARBA" id="ARBA00022692"/>
    </source>
</evidence>
<dbReference type="FunFam" id="1.10.287.110:FF:000001">
    <property type="entry name" value="Import inner membrane translocase subunit tim14"/>
    <property type="match status" value="1"/>
</dbReference>
<evidence type="ECO:0000256" key="4">
    <source>
        <dbReference type="ARBA" id="ARBA00022989"/>
    </source>
</evidence>
<protein>
    <recommendedName>
        <fullName evidence="9">J domain-containing protein</fullName>
    </recommendedName>
</protein>
<keyword evidence="8" id="KW-1185">Reference proteome</keyword>
<dbReference type="InParanoid" id="A0A0B2UJ41"/>
<dbReference type="VEuPathDB" id="MicrosporidiaDB:M896_080830"/>
<reference evidence="7 8" key="1">
    <citation type="journal article" date="2014" name="MBio">
        <title>The Ordospora colligata genome; evolution of extreme reduction in microsporidia and host-to-parasite horizontal gene transfer.</title>
        <authorList>
            <person name="Pombert J.-F."/>
            <person name="Haag K.L."/>
            <person name="Beidas S."/>
            <person name="Ebert D."/>
            <person name="Keeling P.J."/>
        </authorList>
    </citation>
    <scope>NUCLEOTIDE SEQUENCE [LARGE SCALE GENOMIC DNA]</scope>
    <source>
        <strain evidence="7 8">OC4</strain>
    </source>
</reference>
<evidence type="ECO:0000256" key="3">
    <source>
        <dbReference type="ARBA" id="ARBA00022792"/>
    </source>
</evidence>
<keyword evidence="5" id="KW-0496">Mitochondrion</keyword>
<keyword evidence="2" id="KW-0812">Transmembrane</keyword>
<dbReference type="InterPro" id="IPR036869">
    <property type="entry name" value="J_dom_sf"/>
</dbReference>
<dbReference type="SUPFAM" id="SSF46565">
    <property type="entry name" value="Chaperone J-domain"/>
    <property type="match status" value="1"/>
</dbReference>
<evidence type="ECO:0008006" key="9">
    <source>
        <dbReference type="Google" id="ProtNLM"/>
    </source>
</evidence>
<dbReference type="GO" id="GO:0001671">
    <property type="term" value="F:ATPase activator activity"/>
    <property type="evidence" value="ECO:0007669"/>
    <property type="project" value="TreeGrafter"/>
</dbReference>
<keyword evidence="3" id="KW-0999">Mitochondrion inner membrane</keyword>
<keyword evidence="6" id="KW-0472">Membrane</keyword>
<evidence type="ECO:0000256" key="5">
    <source>
        <dbReference type="ARBA" id="ARBA00023128"/>
    </source>
</evidence>
<evidence type="ECO:0000313" key="7">
    <source>
        <dbReference type="EMBL" id="KHN69348.1"/>
    </source>
</evidence>
<comment type="caution">
    <text evidence="7">The sequence shown here is derived from an EMBL/GenBank/DDBJ whole genome shotgun (WGS) entry which is preliminary data.</text>
</comment>
<dbReference type="EMBL" id="JOKQ01000008">
    <property type="protein sequence ID" value="KHN69348.1"/>
    <property type="molecule type" value="Genomic_DNA"/>
</dbReference>
<evidence type="ECO:0000313" key="8">
    <source>
        <dbReference type="Proteomes" id="UP000031056"/>
    </source>
</evidence>
<accession>A0A0B2UJ41</accession>
<dbReference type="HOGENOM" id="CLU_017633_13_5_1"/>
<dbReference type="PANTHER" id="PTHR12763:SF28">
    <property type="entry name" value="GEO10507P1-RELATED"/>
    <property type="match status" value="1"/>
</dbReference>
<keyword evidence="4" id="KW-1133">Transmembrane helix</keyword>
<dbReference type="PANTHER" id="PTHR12763">
    <property type="match status" value="1"/>
</dbReference>
<dbReference type="Proteomes" id="UP000031056">
    <property type="component" value="Unassembled WGS sequence"/>
</dbReference>
<dbReference type="STRING" id="1354746.A0A0B2UJ41"/>
<dbReference type="GeneID" id="26262123"/>
<dbReference type="AlphaFoldDB" id="A0A0B2UJ41"/>
<evidence type="ECO:0000256" key="6">
    <source>
        <dbReference type="ARBA" id="ARBA00023136"/>
    </source>
</evidence>
<comment type="subcellular location">
    <subcellularLocation>
        <location evidence="1">Mitochondrion inner membrane</location>
    </subcellularLocation>
</comment>
<dbReference type="RefSeq" id="XP_014563390.1">
    <property type="nucleotide sequence ID" value="XM_014707904.1"/>
</dbReference>
<organism evidence="7 8">
    <name type="scientific">Ordospora colligata OC4</name>
    <dbReference type="NCBI Taxonomy" id="1354746"/>
    <lineage>
        <taxon>Eukaryota</taxon>
        <taxon>Fungi</taxon>
        <taxon>Fungi incertae sedis</taxon>
        <taxon>Microsporidia</taxon>
        <taxon>Ordosporidae</taxon>
        <taxon>Ordospora</taxon>
    </lineage>
</organism>